<dbReference type="GO" id="GO:0030428">
    <property type="term" value="C:cell septum"/>
    <property type="evidence" value="ECO:0007669"/>
    <property type="project" value="TreeGrafter"/>
</dbReference>
<feature type="coiled-coil region" evidence="7">
    <location>
        <begin position="36"/>
        <end position="70"/>
    </location>
</feature>
<accession>A0A450UTI2</accession>
<comment type="similarity">
    <text evidence="7">Belongs to the FtsB family.</text>
</comment>
<dbReference type="GO" id="GO:0032153">
    <property type="term" value="C:cell division site"/>
    <property type="evidence" value="ECO:0007669"/>
    <property type="project" value="UniProtKB-UniRule"/>
</dbReference>
<evidence type="ECO:0000256" key="2">
    <source>
        <dbReference type="ARBA" id="ARBA00022618"/>
    </source>
</evidence>
<evidence type="ECO:0000256" key="4">
    <source>
        <dbReference type="ARBA" id="ARBA00022989"/>
    </source>
</evidence>
<proteinExistence type="inferred from homology"/>
<sequence length="90" mass="10751">MKILFSSLLIVFTYLQYNLWFDQDGFPHTRQLGETIAFQEQQNLTLKERNRRLQADVADLKEGLTSIETRARRDLGMIREDEAFFQFVDY</sequence>
<dbReference type="GO" id="GO:0005886">
    <property type="term" value="C:plasma membrane"/>
    <property type="evidence" value="ECO:0007669"/>
    <property type="project" value="UniProtKB-SubCell"/>
</dbReference>
<dbReference type="InterPro" id="IPR007060">
    <property type="entry name" value="FtsL/DivIC"/>
</dbReference>
<keyword evidence="1 7" id="KW-1003">Cell membrane</keyword>
<evidence type="ECO:0000256" key="7">
    <source>
        <dbReference type="HAMAP-Rule" id="MF_00599"/>
    </source>
</evidence>
<keyword evidence="2 7" id="KW-0132">Cell division</keyword>
<evidence type="ECO:0000313" key="10">
    <source>
        <dbReference type="EMBL" id="VFK02015.1"/>
    </source>
</evidence>
<reference evidence="9" key="1">
    <citation type="submission" date="2019-02" db="EMBL/GenBank/DDBJ databases">
        <authorList>
            <person name="Gruber-Vodicka R. H."/>
            <person name="Seah K. B. B."/>
        </authorList>
    </citation>
    <scope>NUCLEOTIDE SEQUENCE</scope>
    <source>
        <strain evidence="10">BECK_SA2B12</strain>
        <strain evidence="8">BECK_SA2B15</strain>
        <strain evidence="9">BECK_SA2B20</strain>
    </source>
</reference>
<keyword evidence="7" id="KW-0175">Coiled coil</keyword>
<dbReference type="Pfam" id="PF04977">
    <property type="entry name" value="DivIC"/>
    <property type="match status" value="1"/>
</dbReference>
<keyword evidence="6 7" id="KW-0131">Cell cycle</keyword>
<evidence type="ECO:0000256" key="5">
    <source>
        <dbReference type="ARBA" id="ARBA00023136"/>
    </source>
</evidence>
<organism evidence="9">
    <name type="scientific">Candidatus Kentrum eta</name>
    <dbReference type="NCBI Taxonomy" id="2126337"/>
    <lineage>
        <taxon>Bacteria</taxon>
        <taxon>Pseudomonadati</taxon>
        <taxon>Pseudomonadota</taxon>
        <taxon>Gammaproteobacteria</taxon>
        <taxon>Candidatus Kentrum</taxon>
    </lineage>
</organism>
<evidence type="ECO:0000256" key="1">
    <source>
        <dbReference type="ARBA" id="ARBA00022475"/>
    </source>
</evidence>
<protein>
    <recommendedName>
        <fullName evidence="7">Cell division protein FtsB</fullName>
    </recommendedName>
</protein>
<feature type="topological domain" description="Cytoplasmic" evidence="7">
    <location>
        <begin position="1"/>
        <end position="3"/>
    </location>
</feature>
<dbReference type="PANTHER" id="PTHR37485:SF1">
    <property type="entry name" value="CELL DIVISION PROTEIN FTSB"/>
    <property type="match status" value="1"/>
</dbReference>
<name>A0A450UTI2_9GAMM</name>
<keyword evidence="4 7" id="KW-1133">Transmembrane helix</keyword>
<keyword evidence="7" id="KW-0997">Cell inner membrane</keyword>
<dbReference type="EMBL" id="CAADFG010000082">
    <property type="protein sequence ID" value="VFJ95125.1"/>
    <property type="molecule type" value="Genomic_DNA"/>
</dbReference>
<feature type="topological domain" description="Periplasmic" evidence="7">
    <location>
        <begin position="22"/>
        <end position="90"/>
    </location>
</feature>
<keyword evidence="3 7" id="KW-0812">Transmembrane</keyword>
<keyword evidence="5 7" id="KW-0472">Membrane</keyword>
<dbReference type="HAMAP" id="MF_00599">
    <property type="entry name" value="FtsB"/>
    <property type="match status" value="1"/>
</dbReference>
<dbReference type="InterPro" id="IPR023081">
    <property type="entry name" value="Cell_div_FtsB"/>
</dbReference>
<gene>
    <name evidence="7" type="primary">ftsB</name>
    <name evidence="8" type="ORF">BECKH772A_GA0070896_1008213</name>
    <name evidence="9" type="ORF">BECKH772B_GA0070898_1008213</name>
    <name evidence="10" type="ORF">BECKH772C_GA0070978_1007913</name>
</gene>
<comment type="subunit">
    <text evidence="7">Part of a complex composed of FtsB, FtsL and FtsQ.</text>
</comment>
<evidence type="ECO:0000256" key="6">
    <source>
        <dbReference type="ARBA" id="ARBA00023306"/>
    </source>
</evidence>
<comment type="function">
    <text evidence="7">Essential cell division protein. May link together the upstream cell division proteins, which are predominantly cytoplasmic, with the downstream cell division proteins, which are predominantly periplasmic.</text>
</comment>
<dbReference type="GO" id="GO:0043093">
    <property type="term" value="P:FtsZ-dependent cytokinesis"/>
    <property type="evidence" value="ECO:0007669"/>
    <property type="project" value="UniProtKB-UniRule"/>
</dbReference>
<comment type="subcellular location">
    <subcellularLocation>
        <location evidence="7">Cell inner membrane</location>
        <topology evidence="7">Single-pass type II membrane protein</topology>
    </subcellularLocation>
    <text evidence="7">Localizes to the division septum.</text>
</comment>
<dbReference type="AlphaFoldDB" id="A0A450UTI2"/>
<evidence type="ECO:0000313" key="9">
    <source>
        <dbReference type="EMBL" id="VFJ95842.1"/>
    </source>
</evidence>
<dbReference type="EMBL" id="CAADFJ010000079">
    <property type="protein sequence ID" value="VFK02015.1"/>
    <property type="molecule type" value="Genomic_DNA"/>
</dbReference>
<evidence type="ECO:0000313" key="8">
    <source>
        <dbReference type="EMBL" id="VFJ95125.1"/>
    </source>
</evidence>
<dbReference type="PANTHER" id="PTHR37485">
    <property type="entry name" value="CELL DIVISION PROTEIN FTSB"/>
    <property type="match status" value="1"/>
</dbReference>
<dbReference type="EMBL" id="CAADFI010000082">
    <property type="protein sequence ID" value="VFJ95842.1"/>
    <property type="molecule type" value="Genomic_DNA"/>
</dbReference>
<evidence type="ECO:0000256" key="3">
    <source>
        <dbReference type="ARBA" id="ARBA00022692"/>
    </source>
</evidence>